<evidence type="ECO:0000256" key="4">
    <source>
        <dbReference type="ARBA" id="ARBA00023163"/>
    </source>
</evidence>
<keyword evidence="2" id="KW-0805">Transcription regulation</keyword>
<dbReference type="RefSeq" id="WP_237443054.1">
    <property type="nucleotide sequence ID" value="NZ_CAKLPX010000001.1"/>
</dbReference>
<dbReference type="Pfam" id="PF00126">
    <property type="entry name" value="HTH_1"/>
    <property type="match status" value="1"/>
</dbReference>
<dbReference type="Gene3D" id="3.40.190.290">
    <property type="match status" value="1"/>
</dbReference>
<evidence type="ECO:0000256" key="1">
    <source>
        <dbReference type="ARBA" id="ARBA00009437"/>
    </source>
</evidence>
<keyword evidence="4" id="KW-0804">Transcription</keyword>
<keyword evidence="7" id="KW-1185">Reference proteome</keyword>
<gene>
    <name evidence="6" type="primary">cmpR_1</name>
    <name evidence="6" type="ORF">SIN8267_00464</name>
</gene>
<comment type="similarity">
    <text evidence="1">Belongs to the LysR transcriptional regulatory family.</text>
</comment>
<protein>
    <submittedName>
        <fullName evidence="6">HTH-type transcriptional activator CmpR</fullName>
    </submittedName>
</protein>
<name>A0ABN8EG89_9GAMM</name>
<comment type="caution">
    <text evidence="6">The sequence shown here is derived from an EMBL/GenBank/DDBJ whole genome shotgun (WGS) entry which is preliminary data.</text>
</comment>
<organism evidence="6 7">
    <name type="scientific">Sinobacterium norvegicum</name>
    <dbReference type="NCBI Taxonomy" id="1641715"/>
    <lineage>
        <taxon>Bacteria</taxon>
        <taxon>Pseudomonadati</taxon>
        <taxon>Pseudomonadota</taxon>
        <taxon>Gammaproteobacteria</taxon>
        <taxon>Cellvibrionales</taxon>
        <taxon>Spongiibacteraceae</taxon>
        <taxon>Sinobacterium</taxon>
    </lineage>
</organism>
<dbReference type="SUPFAM" id="SSF46785">
    <property type="entry name" value="Winged helix' DNA-binding domain"/>
    <property type="match status" value="1"/>
</dbReference>
<dbReference type="Gene3D" id="1.10.10.10">
    <property type="entry name" value="Winged helix-like DNA-binding domain superfamily/Winged helix DNA-binding domain"/>
    <property type="match status" value="1"/>
</dbReference>
<keyword evidence="3" id="KW-0238">DNA-binding</keyword>
<feature type="domain" description="HTH lysR-type" evidence="5">
    <location>
        <begin position="1"/>
        <end position="58"/>
    </location>
</feature>
<reference evidence="6" key="1">
    <citation type="submission" date="2021-12" db="EMBL/GenBank/DDBJ databases">
        <authorList>
            <person name="Rodrigo-Torres L."/>
            <person name="Arahal R. D."/>
            <person name="Lucena T."/>
        </authorList>
    </citation>
    <scope>NUCLEOTIDE SEQUENCE</scope>
    <source>
        <strain evidence="6">CECT 8267</strain>
    </source>
</reference>
<evidence type="ECO:0000259" key="5">
    <source>
        <dbReference type="PROSITE" id="PS50931"/>
    </source>
</evidence>
<evidence type="ECO:0000313" key="7">
    <source>
        <dbReference type="Proteomes" id="UP000838100"/>
    </source>
</evidence>
<proteinExistence type="inferred from homology"/>
<dbReference type="PROSITE" id="PS50931">
    <property type="entry name" value="HTH_LYSR"/>
    <property type="match status" value="1"/>
</dbReference>
<accession>A0ABN8EG89</accession>
<dbReference type="InterPro" id="IPR000847">
    <property type="entry name" value="LysR_HTH_N"/>
</dbReference>
<dbReference type="SUPFAM" id="SSF53850">
    <property type="entry name" value="Periplasmic binding protein-like II"/>
    <property type="match status" value="1"/>
</dbReference>
<dbReference type="Pfam" id="PF03466">
    <property type="entry name" value="LysR_substrate"/>
    <property type="match status" value="1"/>
</dbReference>
<dbReference type="PANTHER" id="PTHR30126">
    <property type="entry name" value="HTH-TYPE TRANSCRIPTIONAL REGULATOR"/>
    <property type="match status" value="1"/>
</dbReference>
<dbReference type="InterPro" id="IPR005119">
    <property type="entry name" value="LysR_subst-bd"/>
</dbReference>
<dbReference type="InterPro" id="IPR036388">
    <property type="entry name" value="WH-like_DNA-bd_sf"/>
</dbReference>
<dbReference type="CDD" id="cd05466">
    <property type="entry name" value="PBP2_LTTR_substrate"/>
    <property type="match status" value="1"/>
</dbReference>
<evidence type="ECO:0000313" key="6">
    <source>
        <dbReference type="EMBL" id="CAH0990372.1"/>
    </source>
</evidence>
<dbReference type="PRINTS" id="PR00039">
    <property type="entry name" value="HTHLYSR"/>
</dbReference>
<evidence type="ECO:0000256" key="2">
    <source>
        <dbReference type="ARBA" id="ARBA00023015"/>
    </source>
</evidence>
<evidence type="ECO:0000256" key="3">
    <source>
        <dbReference type="ARBA" id="ARBA00023125"/>
    </source>
</evidence>
<dbReference type="EMBL" id="CAKLPX010000001">
    <property type="protein sequence ID" value="CAH0990372.1"/>
    <property type="molecule type" value="Genomic_DNA"/>
</dbReference>
<dbReference type="PANTHER" id="PTHR30126:SF81">
    <property type="entry name" value="HTH-TYPE TRANSCRIPTIONAL REGULATOR ILVY"/>
    <property type="match status" value="1"/>
</dbReference>
<dbReference type="InterPro" id="IPR036390">
    <property type="entry name" value="WH_DNA-bd_sf"/>
</dbReference>
<dbReference type="Proteomes" id="UP000838100">
    <property type="component" value="Unassembled WGS sequence"/>
</dbReference>
<sequence>MDSQALKTFVAIAECGSFSIAAEQLHLTQPAVSKRVSALEEQLDTPLFDRVGRRVLLTEAGRKLLPRAQGILNQLKIATQEIHDLQGDISGLLQMATSHHIGMHRLPTILRQYAEQHAQVVLDIDFIDSEKAYDKVLKGEVELAVITLSPVPQPPIEQRLLWQDKLVFVAHKQHPIFDGRTISLKELSQHRAILPGLNTYTGQIVSSLFADNKLQLNSSMATNYLETIKMLVDIGLGWSVIPATMLDDDVGVIDIHQVNINRSLGYIFHQDRSLSNAGQAFIAQLKR</sequence>